<proteinExistence type="predicted"/>
<reference evidence="4" key="1">
    <citation type="submission" date="2016-11" db="EMBL/GenBank/DDBJ databases">
        <authorList>
            <person name="Varghese N."/>
            <person name="Submissions S."/>
        </authorList>
    </citation>
    <scope>NUCLEOTIDE SEQUENCE [LARGE SCALE GENOMIC DNA]</scope>
    <source>
        <strain evidence="4">DSM 21264</strain>
    </source>
</reference>
<dbReference type="PANTHER" id="PTHR48219:SF2">
    <property type="entry name" value="VACUOLAR PROTEIN SORTING-ASSOCIATED PROTEIN 62"/>
    <property type="match status" value="1"/>
</dbReference>
<dbReference type="GO" id="GO:0090729">
    <property type="term" value="F:toxin activity"/>
    <property type="evidence" value="ECO:0007669"/>
    <property type="project" value="InterPro"/>
</dbReference>
<dbReference type="SUPFAM" id="SSF56973">
    <property type="entry name" value="Aerolisin/ETX pore-forming domain"/>
    <property type="match status" value="1"/>
</dbReference>
<feature type="domain" description="Insecticidal crystal toxin" evidence="2">
    <location>
        <begin position="236"/>
        <end position="350"/>
    </location>
</feature>
<dbReference type="RefSeq" id="WP_072955795.1">
    <property type="nucleotide sequence ID" value="NZ_FQUH01000003.1"/>
</dbReference>
<dbReference type="Gene3D" id="2.170.15.10">
    <property type="entry name" value="Proaerolysin, chain A, domain 3"/>
    <property type="match status" value="1"/>
</dbReference>
<accession>A0A1M4WCV2</accession>
<dbReference type="EMBL" id="FQUH01000003">
    <property type="protein sequence ID" value="SHE79088.1"/>
    <property type="molecule type" value="Genomic_DNA"/>
</dbReference>
<keyword evidence="4" id="KW-1185">Reference proteome</keyword>
<dbReference type="Pfam" id="PF05431">
    <property type="entry name" value="Toxin_10"/>
    <property type="match status" value="1"/>
</dbReference>
<name>A0A1M4WCV2_VIBGA</name>
<gene>
    <name evidence="3" type="ORF">SAMN02745781_00776</name>
</gene>
<evidence type="ECO:0000313" key="3">
    <source>
        <dbReference type="EMBL" id="SHE79088.1"/>
    </source>
</evidence>
<dbReference type="Proteomes" id="UP000184159">
    <property type="component" value="Unassembled WGS sequence"/>
</dbReference>
<feature type="region of interest" description="Disordered" evidence="1">
    <location>
        <begin position="206"/>
        <end position="226"/>
    </location>
</feature>
<dbReference type="InterPro" id="IPR009291">
    <property type="entry name" value="Vps62"/>
</dbReference>
<dbReference type="AlphaFoldDB" id="A0A1M4WCV2"/>
<dbReference type="Pfam" id="PF06101">
    <property type="entry name" value="Vps62"/>
    <property type="match status" value="1"/>
</dbReference>
<sequence>MSQIQQRQFGELVICFTDQFTLRWNDKGSGADDDGAYWHPIPAAGFFALGSVGVNNYGDINNNRAAMTVKAADANSDALARPTDYTLIWADHGSGADRDGSCWRPVAPDGYVSLGDVFADGYGKPSLDDVMCVRADLVYMADIGPQIWADHGSGADKDIDTFAIITPPTYLDSNRGLFAVNSFVANNKYDKPKGAPVLHVLNLPFPTESHPEPQPPHLDSFSPPSSQTTPVLDHSVWVPFTAIKDDARDTAWKVQNSPFYRVDRYAAYKTEIYDHNQTSVTQKITESITTGISKSKEESFSVTTGISVTATSGVSFLGTGGEVSATVSVELGWQRSTNITQFREETLEYSIEVPPGRAQAIWSTNYELQVVREDGSNLPTRLIFDVDYFVHSEYPNGETTREIPARRERLNFN</sequence>
<evidence type="ECO:0000313" key="4">
    <source>
        <dbReference type="Proteomes" id="UP000184159"/>
    </source>
</evidence>
<dbReference type="PANTHER" id="PTHR48219">
    <property type="entry name" value="VACUOLAR PROTEIN SORTING-ASSOCIATED PROTEIN 62-RELATED"/>
    <property type="match status" value="1"/>
</dbReference>
<dbReference type="InterPro" id="IPR008872">
    <property type="entry name" value="Toxin_P42"/>
</dbReference>
<organism evidence="3 4">
    <name type="scientific">Vibrio gazogenes DSM 21264 = NBRC 103151</name>
    <dbReference type="NCBI Taxonomy" id="1123492"/>
    <lineage>
        <taxon>Bacteria</taxon>
        <taxon>Pseudomonadati</taxon>
        <taxon>Pseudomonadota</taxon>
        <taxon>Gammaproteobacteria</taxon>
        <taxon>Vibrionales</taxon>
        <taxon>Vibrionaceae</taxon>
        <taxon>Vibrio</taxon>
    </lineage>
</organism>
<protein>
    <recommendedName>
        <fullName evidence="2">Insecticidal crystal toxin domain-containing protein</fullName>
    </recommendedName>
</protein>
<evidence type="ECO:0000259" key="2">
    <source>
        <dbReference type="Pfam" id="PF05431"/>
    </source>
</evidence>
<evidence type="ECO:0000256" key="1">
    <source>
        <dbReference type="SAM" id="MobiDB-lite"/>
    </source>
</evidence>